<comment type="caution">
    <text evidence="1">The sequence shown here is derived from an EMBL/GenBank/DDBJ whole genome shotgun (WGS) entry which is preliminary data.</text>
</comment>
<accession>A0ABS4VIN1</accession>
<dbReference type="GO" id="GO:0003677">
    <property type="term" value="F:DNA binding"/>
    <property type="evidence" value="ECO:0007669"/>
    <property type="project" value="UniProtKB-KW"/>
</dbReference>
<dbReference type="SUPFAM" id="SSF47729">
    <property type="entry name" value="IHF-like DNA-binding proteins"/>
    <property type="match status" value="1"/>
</dbReference>
<evidence type="ECO:0000313" key="2">
    <source>
        <dbReference type="Proteomes" id="UP001519311"/>
    </source>
</evidence>
<dbReference type="Proteomes" id="UP001519311">
    <property type="component" value="Unassembled WGS sequence"/>
</dbReference>
<dbReference type="Gene3D" id="4.10.520.10">
    <property type="entry name" value="IHF-like DNA-binding proteins"/>
    <property type="match status" value="1"/>
</dbReference>
<gene>
    <name evidence="1" type="ORF">JOF59_006237</name>
</gene>
<reference evidence="1 2" key="1">
    <citation type="submission" date="2021-03" db="EMBL/GenBank/DDBJ databases">
        <title>Sequencing the genomes of 1000 actinobacteria strains.</title>
        <authorList>
            <person name="Klenk H.-P."/>
        </authorList>
    </citation>
    <scope>NUCLEOTIDE SEQUENCE [LARGE SCALE GENOMIC DNA]</scope>
    <source>
        <strain evidence="1 2">DSM 40843</strain>
    </source>
</reference>
<dbReference type="RefSeq" id="WP_056788938.1">
    <property type="nucleotide sequence ID" value="NZ_BMWJ01000017.1"/>
</dbReference>
<keyword evidence="2" id="KW-1185">Reference proteome</keyword>
<dbReference type="InterPro" id="IPR000119">
    <property type="entry name" value="Hist_DNA-bd"/>
</dbReference>
<keyword evidence="1" id="KW-0238">DNA-binding</keyword>
<proteinExistence type="predicted"/>
<sequence length="84" mass="8948">MDRSGLIDAVARKTTSGGELPTEQIGRVVDALFGTVEMSGVIAEALKADRTVTLQGFGRFCLEEGDAVLRPGKALEEFLHDQVG</sequence>
<evidence type="ECO:0000313" key="1">
    <source>
        <dbReference type="EMBL" id="MBP2363745.1"/>
    </source>
</evidence>
<dbReference type="Pfam" id="PF00216">
    <property type="entry name" value="Bac_DNA_binding"/>
    <property type="match status" value="1"/>
</dbReference>
<dbReference type="InterPro" id="IPR010992">
    <property type="entry name" value="IHF-like_DNA-bd_dom_sf"/>
</dbReference>
<protein>
    <submittedName>
        <fullName evidence="1">DNA-binding protein HU-beta</fullName>
    </submittedName>
</protein>
<dbReference type="EMBL" id="JAGINS010000002">
    <property type="protein sequence ID" value="MBP2363745.1"/>
    <property type="molecule type" value="Genomic_DNA"/>
</dbReference>
<organism evidence="1 2">
    <name type="scientific">Streptomyces clavifer</name>
    <dbReference type="NCBI Taxonomy" id="68188"/>
    <lineage>
        <taxon>Bacteria</taxon>
        <taxon>Bacillati</taxon>
        <taxon>Actinomycetota</taxon>
        <taxon>Actinomycetes</taxon>
        <taxon>Kitasatosporales</taxon>
        <taxon>Streptomycetaceae</taxon>
        <taxon>Streptomyces</taxon>
    </lineage>
</organism>
<name>A0ABS4VIN1_9ACTN</name>